<evidence type="ECO:0000313" key="1">
    <source>
        <dbReference type="EMBL" id="KAF9652952.1"/>
    </source>
</evidence>
<sequence>MTVTAPKTREEWLKALDELPSSPEKIPAFYFAHSSPLMEMDIPDLPMGKNGALSHFLGDFGKVLVEKYKPKAIVVFSAHWDTDGTRLVTDYGDENPLYYDYYGFPGEFFEIKFKSHGDLNLANRIVDLYKKAGSIARTTTVSEHRGVDGLGKRSSGIDHGVFIPFRRMFGWEIDIPIVEVSIDSSYDPEEEWKIGQVLDELRSEGILLLSGGLSIHNLSDRTCFNETKAADIYKQFDRAVTQAVQVRDPQERKKVMFDLVNHKGFRASHPTAEHFVPIYVAGGAGGNGDTKVLAAIHGALTVAFGL</sequence>
<name>A0ACB6ZTI8_THEGA</name>
<comment type="caution">
    <text evidence="1">The sequence shown here is derived from an EMBL/GenBank/DDBJ whole genome shotgun (WGS) entry which is preliminary data.</text>
</comment>
<reference evidence="1" key="1">
    <citation type="submission" date="2019-10" db="EMBL/GenBank/DDBJ databases">
        <authorList>
            <consortium name="DOE Joint Genome Institute"/>
            <person name="Kuo A."/>
            <person name="Miyauchi S."/>
            <person name="Kiss E."/>
            <person name="Drula E."/>
            <person name="Kohler A."/>
            <person name="Sanchez-Garcia M."/>
            <person name="Andreopoulos B."/>
            <person name="Barry K.W."/>
            <person name="Bonito G."/>
            <person name="Buee M."/>
            <person name="Carver A."/>
            <person name="Chen C."/>
            <person name="Cichocki N."/>
            <person name="Clum A."/>
            <person name="Culley D."/>
            <person name="Crous P.W."/>
            <person name="Fauchery L."/>
            <person name="Girlanda M."/>
            <person name="Hayes R."/>
            <person name="Keri Z."/>
            <person name="Labutti K."/>
            <person name="Lipzen A."/>
            <person name="Lombard V."/>
            <person name="Magnuson J."/>
            <person name="Maillard F."/>
            <person name="Morin E."/>
            <person name="Murat C."/>
            <person name="Nolan M."/>
            <person name="Ohm R."/>
            <person name="Pangilinan J."/>
            <person name="Pereira M."/>
            <person name="Perotto S."/>
            <person name="Peter M."/>
            <person name="Riley R."/>
            <person name="Sitrit Y."/>
            <person name="Stielow B."/>
            <person name="Szollosi G."/>
            <person name="Zifcakova L."/>
            <person name="Stursova M."/>
            <person name="Spatafora J.W."/>
            <person name="Tedersoo L."/>
            <person name="Vaario L.-M."/>
            <person name="Yamada A."/>
            <person name="Yan M."/>
            <person name="Wang P."/>
            <person name="Xu J."/>
            <person name="Bruns T."/>
            <person name="Baldrian P."/>
            <person name="Vilgalys R."/>
            <person name="Henrissat B."/>
            <person name="Grigoriev I.V."/>
            <person name="Hibbett D."/>
            <person name="Nagy L.G."/>
            <person name="Martin F.M."/>
        </authorList>
    </citation>
    <scope>NUCLEOTIDE SEQUENCE</scope>
    <source>
        <strain evidence="1">P2</strain>
    </source>
</reference>
<protein>
    <submittedName>
        <fullName evidence="1">Extradiol aromatic ring-opening dioxygenase</fullName>
    </submittedName>
</protein>
<gene>
    <name evidence="1" type="ORF">BDM02DRAFT_3088216</name>
</gene>
<dbReference type="Proteomes" id="UP000886501">
    <property type="component" value="Unassembled WGS sequence"/>
</dbReference>
<keyword evidence="2" id="KW-1185">Reference proteome</keyword>
<organism evidence="1 2">
    <name type="scientific">Thelephora ganbajun</name>
    <name type="common">Ganba fungus</name>
    <dbReference type="NCBI Taxonomy" id="370292"/>
    <lineage>
        <taxon>Eukaryota</taxon>
        <taxon>Fungi</taxon>
        <taxon>Dikarya</taxon>
        <taxon>Basidiomycota</taxon>
        <taxon>Agaricomycotina</taxon>
        <taxon>Agaricomycetes</taxon>
        <taxon>Thelephorales</taxon>
        <taxon>Thelephoraceae</taxon>
        <taxon>Thelephora</taxon>
    </lineage>
</organism>
<evidence type="ECO:0000313" key="2">
    <source>
        <dbReference type="Proteomes" id="UP000886501"/>
    </source>
</evidence>
<keyword evidence="1" id="KW-0223">Dioxygenase</keyword>
<dbReference type="EMBL" id="MU117966">
    <property type="protein sequence ID" value="KAF9652952.1"/>
    <property type="molecule type" value="Genomic_DNA"/>
</dbReference>
<proteinExistence type="predicted"/>
<keyword evidence="1" id="KW-0560">Oxidoreductase</keyword>
<accession>A0ACB6ZTI8</accession>
<reference evidence="1" key="2">
    <citation type="journal article" date="2020" name="Nat. Commun.">
        <title>Large-scale genome sequencing of mycorrhizal fungi provides insights into the early evolution of symbiotic traits.</title>
        <authorList>
            <person name="Miyauchi S."/>
            <person name="Kiss E."/>
            <person name="Kuo A."/>
            <person name="Drula E."/>
            <person name="Kohler A."/>
            <person name="Sanchez-Garcia M."/>
            <person name="Morin E."/>
            <person name="Andreopoulos B."/>
            <person name="Barry K.W."/>
            <person name="Bonito G."/>
            <person name="Buee M."/>
            <person name="Carver A."/>
            <person name="Chen C."/>
            <person name="Cichocki N."/>
            <person name="Clum A."/>
            <person name="Culley D."/>
            <person name="Crous P.W."/>
            <person name="Fauchery L."/>
            <person name="Girlanda M."/>
            <person name="Hayes R.D."/>
            <person name="Keri Z."/>
            <person name="LaButti K."/>
            <person name="Lipzen A."/>
            <person name="Lombard V."/>
            <person name="Magnuson J."/>
            <person name="Maillard F."/>
            <person name="Murat C."/>
            <person name="Nolan M."/>
            <person name="Ohm R.A."/>
            <person name="Pangilinan J."/>
            <person name="Pereira M.F."/>
            <person name="Perotto S."/>
            <person name="Peter M."/>
            <person name="Pfister S."/>
            <person name="Riley R."/>
            <person name="Sitrit Y."/>
            <person name="Stielow J.B."/>
            <person name="Szollosi G."/>
            <person name="Zifcakova L."/>
            <person name="Stursova M."/>
            <person name="Spatafora J.W."/>
            <person name="Tedersoo L."/>
            <person name="Vaario L.M."/>
            <person name="Yamada A."/>
            <person name="Yan M."/>
            <person name="Wang P."/>
            <person name="Xu J."/>
            <person name="Bruns T."/>
            <person name="Baldrian P."/>
            <person name="Vilgalys R."/>
            <person name="Dunand C."/>
            <person name="Henrissat B."/>
            <person name="Grigoriev I.V."/>
            <person name="Hibbett D."/>
            <person name="Nagy L.G."/>
            <person name="Martin F.M."/>
        </authorList>
    </citation>
    <scope>NUCLEOTIDE SEQUENCE</scope>
    <source>
        <strain evidence="1">P2</strain>
    </source>
</reference>